<feature type="transmembrane region" description="Helical" evidence="1">
    <location>
        <begin position="43"/>
        <end position="67"/>
    </location>
</feature>
<accession>A0A1F7YWK1</accession>
<evidence type="ECO:0000313" key="2">
    <source>
        <dbReference type="EMBL" id="OGM31661.1"/>
    </source>
</evidence>
<evidence type="ECO:0000256" key="1">
    <source>
        <dbReference type="SAM" id="Phobius"/>
    </source>
</evidence>
<comment type="caution">
    <text evidence="2">The sequence shown here is derived from an EMBL/GenBank/DDBJ whole genome shotgun (WGS) entry which is preliminary data.</text>
</comment>
<name>A0A1F7YWK1_9BACT</name>
<proteinExistence type="predicted"/>
<organism evidence="2 3">
    <name type="scientific">Candidatus Woesebacteria bacterium RIFCSPHIGHO2_01_FULL_44_21</name>
    <dbReference type="NCBI Taxonomy" id="1802503"/>
    <lineage>
        <taxon>Bacteria</taxon>
        <taxon>Candidatus Woeseibacteriota</taxon>
    </lineage>
</organism>
<feature type="transmembrane region" description="Helical" evidence="1">
    <location>
        <begin position="88"/>
        <end position="114"/>
    </location>
</feature>
<feature type="transmembrane region" description="Helical" evidence="1">
    <location>
        <begin position="12"/>
        <end position="31"/>
    </location>
</feature>
<gene>
    <name evidence="2" type="ORF">A2803_04500</name>
</gene>
<keyword evidence="1" id="KW-0812">Transmembrane</keyword>
<sequence length="124" mass="13821">MDHSVKRHKNIARFVAILGILPGAWFLLATRTEIGGKLEITCGYWMVALVILAIIWVMYAILTKVLMSDIGAAHDNAGSLMERRHYKIMFASTFIEAVFASLIFAVSLGGFLVTDLQCYLHSIM</sequence>
<dbReference type="Proteomes" id="UP000178870">
    <property type="component" value="Unassembled WGS sequence"/>
</dbReference>
<protein>
    <submittedName>
        <fullName evidence="2">Uncharacterized protein</fullName>
    </submittedName>
</protein>
<keyword evidence="1" id="KW-0472">Membrane</keyword>
<keyword evidence="1" id="KW-1133">Transmembrane helix</keyword>
<dbReference type="EMBL" id="MGGP01000022">
    <property type="protein sequence ID" value="OGM31661.1"/>
    <property type="molecule type" value="Genomic_DNA"/>
</dbReference>
<dbReference type="AlphaFoldDB" id="A0A1F7YWK1"/>
<evidence type="ECO:0000313" key="3">
    <source>
        <dbReference type="Proteomes" id="UP000178870"/>
    </source>
</evidence>
<reference evidence="2 3" key="1">
    <citation type="journal article" date="2016" name="Nat. Commun.">
        <title>Thousands of microbial genomes shed light on interconnected biogeochemical processes in an aquifer system.</title>
        <authorList>
            <person name="Anantharaman K."/>
            <person name="Brown C.T."/>
            <person name="Hug L.A."/>
            <person name="Sharon I."/>
            <person name="Castelle C.J."/>
            <person name="Probst A.J."/>
            <person name="Thomas B.C."/>
            <person name="Singh A."/>
            <person name="Wilkins M.J."/>
            <person name="Karaoz U."/>
            <person name="Brodie E.L."/>
            <person name="Williams K.H."/>
            <person name="Hubbard S.S."/>
            <person name="Banfield J.F."/>
        </authorList>
    </citation>
    <scope>NUCLEOTIDE SEQUENCE [LARGE SCALE GENOMIC DNA]</scope>
</reference>